<evidence type="ECO:0000313" key="2">
    <source>
        <dbReference type="Proteomes" id="UP000271098"/>
    </source>
</evidence>
<sequence>MIALAHLVALSVNYIPTVFLIDWTYCKALTALTGCVSLDGYIAAKFFFSSRICVLADALCFKSKVLNSLVLRDTAATVAVDGAHRLLQDCTMLCSTFLAILNVLYKLDDDDKLIASYASDTDTLGLEDDGSRLKLLLSLMELNGQVDLLLAMIDYSGWNANLPWGIQLDSEMVILPINVYTEVMEQSGKLIYELERRKRIDIVNEVEVEKIVILEGSEADELLTGNSPMNPSMVQSVIRHMATRIYTIILNASVPLLRMEFRDISQSQDFSVAFLLTASMIQFWTLLSKWDLVEAQKCMEDSELCLRLVYIFSTMVTQVEKVVAAVVELPSSKLTTEQSRMKSYLHTVINTIGHFASCSKFTQVCFQ</sequence>
<dbReference type="OrthoDB" id="71500at2759"/>
<reference evidence="3" key="1">
    <citation type="submission" date="2016-06" db="UniProtKB">
        <authorList>
            <consortium name="WormBaseParasite"/>
        </authorList>
    </citation>
    <scope>IDENTIFICATION</scope>
</reference>
<reference evidence="1 2" key="2">
    <citation type="submission" date="2018-11" db="EMBL/GenBank/DDBJ databases">
        <authorList>
            <consortium name="Pathogen Informatics"/>
        </authorList>
    </citation>
    <scope>NUCLEOTIDE SEQUENCE [LARGE SCALE GENOMIC DNA]</scope>
</reference>
<dbReference type="WBParaSite" id="GPUH_0000118101-mRNA-1">
    <property type="protein sequence ID" value="GPUH_0000118101-mRNA-1"/>
    <property type="gene ID" value="GPUH_0000118101"/>
</dbReference>
<gene>
    <name evidence="1" type="ORF">GPUH_LOCUS1181</name>
</gene>
<proteinExistence type="predicted"/>
<keyword evidence="2" id="KW-1185">Reference proteome</keyword>
<name>A0A183CXJ0_9BILA</name>
<dbReference type="EMBL" id="UYRT01001356">
    <property type="protein sequence ID" value="VDK29535.1"/>
    <property type="molecule type" value="Genomic_DNA"/>
</dbReference>
<evidence type="ECO:0000313" key="3">
    <source>
        <dbReference type="WBParaSite" id="GPUH_0000118101-mRNA-1"/>
    </source>
</evidence>
<accession>A0A183CXJ0</accession>
<dbReference type="Proteomes" id="UP000271098">
    <property type="component" value="Unassembled WGS sequence"/>
</dbReference>
<dbReference type="AlphaFoldDB" id="A0A183CXJ0"/>
<protein>
    <submittedName>
        <fullName evidence="3">WASH-7_N domain-containing protein</fullName>
    </submittedName>
</protein>
<organism evidence="3">
    <name type="scientific">Gongylonema pulchrum</name>
    <dbReference type="NCBI Taxonomy" id="637853"/>
    <lineage>
        <taxon>Eukaryota</taxon>
        <taxon>Metazoa</taxon>
        <taxon>Ecdysozoa</taxon>
        <taxon>Nematoda</taxon>
        <taxon>Chromadorea</taxon>
        <taxon>Rhabditida</taxon>
        <taxon>Spirurina</taxon>
        <taxon>Spiruromorpha</taxon>
        <taxon>Spiruroidea</taxon>
        <taxon>Gongylonematidae</taxon>
        <taxon>Gongylonema</taxon>
    </lineage>
</organism>
<evidence type="ECO:0000313" key="1">
    <source>
        <dbReference type="EMBL" id="VDK29535.1"/>
    </source>
</evidence>